<dbReference type="Gene3D" id="3.40.50.1820">
    <property type="entry name" value="alpha/beta hydrolase"/>
    <property type="match status" value="1"/>
</dbReference>
<evidence type="ECO:0000313" key="2">
    <source>
        <dbReference type="EMBL" id="HIU99982.1"/>
    </source>
</evidence>
<organism evidence="2 3">
    <name type="scientific">Candidatus Stercoripulliclostridium merdipullorum</name>
    <dbReference type="NCBI Taxonomy" id="2840952"/>
    <lineage>
        <taxon>Bacteria</taxon>
        <taxon>Bacillati</taxon>
        <taxon>Bacillota</taxon>
        <taxon>Clostridia</taxon>
        <taxon>Eubacteriales</taxon>
        <taxon>Candidatus Stercoripulliclostridium</taxon>
    </lineage>
</organism>
<reference evidence="2" key="2">
    <citation type="journal article" date="2021" name="PeerJ">
        <title>Extensive microbial diversity within the chicken gut microbiome revealed by metagenomics and culture.</title>
        <authorList>
            <person name="Gilroy R."/>
            <person name="Ravi A."/>
            <person name="Getino M."/>
            <person name="Pursley I."/>
            <person name="Horton D.L."/>
            <person name="Alikhan N.F."/>
            <person name="Baker D."/>
            <person name="Gharbi K."/>
            <person name="Hall N."/>
            <person name="Watson M."/>
            <person name="Adriaenssens E.M."/>
            <person name="Foster-Nyarko E."/>
            <person name="Jarju S."/>
            <person name="Secka A."/>
            <person name="Antonio M."/>
            <person name="Oren A."/>
            <person name="Chaudhuri R.R."/>
            <person name="La Ragione R."/>
            <person name="Hildebrand F."/>
            <person name="Pallen M.J."/>
        </authorList>
    </citation>
    <scope>NUCLEOTIDE SEQUENCE</scope>
    <source>
        <strain evidence="2">23406</strain>
    </source>
</reference>
<dbReference type="AlphaFoldDB" id="A0A9D1NBC1"/>
<reference evidence="2" key="1">
    <citation type="submission" date="2020-10" db="EMBL/GenBank/DDBJ databases">
        <authorList>
            <person name="Gilroy R."/>
        </authorList>
    </citation>
    <scope>NUCLEOTIDE SEQUENCE</scope>
    <source>
        <strain evidence="2">23406</strain>
    </source>
</reference>
<dbReference type="InterPro" id="IPR029058">
    <property type="entry name" value="AB_hydrolase_fold"/>
</dbReference>
<dbReference type="Pfam" id="PF12146">
    <property type="entry name" value="Hydrolase_4"/>
    <property type="match status" value="1"/>
</dbReference>
<protein>
    <submittedName>
        <fullName evidence="2">Lysophospholipase</fullName>
    </submittedName>
</protein>
<name>A0A9D1NBC1_9FIRM</name>
<dbReference type="SUPFAM" id="SSF53474">
    <property type="entry name" value="alpha/beta-Hydrolases"/>
    <property type="match status" value="1"/>
</dbReference>
<dbReference type="EMBL" id="DVOH01000017">
    <property type="protein sequence ID" value="HIU99982.1"/>
    <property type="molecule type" value="Genomic_DNA"/>
</dbReference>
<dbReference type="PANTHER" id="PTHR11614">
    <property type="entry name" value="PHOSPHOLIPASE-RELATED"/>
    <property type="match status" value="1"/>
</dbReference>
<evidence type="ECO:0000313" key="3">
    <source>
        <dbReference type="Proteomes" id="UP000886891"/>
    </source>
</evidence>
<proteinExistence type="predicted"/>
<dbReference type="InterPro" id="IPR022742">
    <property type="entry name" value="Hydrolase_4"/>
</dbReference>
<comment type="caution">
    <text evidence="2">The sequence shown here is derived from an EMBL/GenBank/DDBJ whole genome shotgun (WGS) entry which is preliminary data.</text>
</comment>
<sequence>MFLSKKLDTFDGKIVNVSVWDNVPSDQCVGVVVISHGMSEHSERYDDFATFLNQNGFVVLADDHRGHKYNNAGPKGVVEGDSFNQTLEDIRTVVDYAKNTYKKEVLLLGHSYGSFLSQRFMELNGRMLKGVILSGTAYMKTPLLRIGYLIASAQAALCGPEKIGYLIDKMSFGSFNKPFEDQGQQFAWLSRDKKQVEKYEQDEYCGYPLCIGFYRSFFHGVTEMYEEGVDNIPKNLPVLIAVGGEDPVSNRAALAQKLYNFYKEKGLTDVTYKVYPGARHEILNEINRPEVYADFLRFIQSVFAR</sequence>
<feature type="domain" description="Serine aminopeptidase S33" evidence="1">
    <location>
        <begin position="30"/>
        <end position="286"/>
    </location>
</feature>
<dbReference type="Proteomes" id="UP000886891">
    <property type="component" value="Unassembled WGS sequence"/>
</dbReference>
<dbReference type="InterPro" id="IPR051044">
    <property type="entry name" value="MAG_DAG_Lipase"/>
</dbReference>
<accession>A0A9D1NBC1</accession>
<gene>
    <name evidence="2" type="ORF">IAB14_02570</name>
</gene>
<evidence type="ECO:0000259" key="1">
    <source>
        <dbReference type="Pfam" id="PF12146"/>
    </source>
</evidence>